<organism evidence="3 5">
    <name type="scientific">Dracunculus medinensis</name>
    <name type="common">Guinea worm</name>
    <dbReference type="NCBI Taxonomy" id="318479"/>
    <lineage>
        <taxon>Eukaryota</taxon>
        <taxon>Metazoa</taxon>
        <taxon>Ecdysozoa</taxon>
        <taxon>Nematoda</taxon>
        <taxon>Chromadorea</taxon>
        <taxon>Rhabditida</taxon>
        <taxon>Spirurina</taxon>
        <taxon>Dracunculoidea</taxon>
        <taxon>Dracunculidae</taxon>
        <taxon>Dracunculus</taxon>
    </lineage>
</organism>
<name>A0A0N4URJ2_DRAME</name>
<dbReference type="EMBL" id="UYYG01000281">
    <property type="protein sequence ID" value="VDN54113.1"/>
    <property type="molecule type" value="Genomic_DNA"/>
</dbReference>
<dbReference type="AlphaFoldDB" id="A0A0N4URJ2"/>
<evidence type="ECO:0000313" key="3">
    <source>
        <dbReference type="Proteomes" id="UP000038040"/>
    </source>
</evidence>
<dbReference type="Proteomes" id="UP000274756">
    <property type="component" value="Unassembled WGS sequence"/>
</dbReference>
<protein>
    <submittedName>
        <fullName evidence="5">Cys_rich_VLP domain-containing protein</fullName>
    </submittedName>
</protein>
<gene>
    <name evidence="2" type="ORF">DME_LOCUS4086</name>
</gene>
<feature type="domain" description="TIL-like" evidence="1">
    <location>
        <begin position="14"/>
        <end position="40"/>
    </location>
</feature>
<evidence type="ECO:0000313" key="4">
    <source>
        <dbReference type="Proteomes" id="UP000274756"/>
    </source>
</evidence>
<dbReference type="Pfam" id="PF22897">
    <property type="entry name" value="TIL_2"/>
    <property type="match status" value="2"/>
</dbReference>
<evidence type="ECO:0000313" key="5">
    <source>
        <dbReference type="WBParaSite" id="DME_0001067401-mRNA-1"/>
    </source>
</evidence>
<reference evidence="5" key="1">
    <citation type="submission" date="2017-02" db="UniProtKB">
        <authorList>
            <consortium name="WormBaseParasite"/>
        </authorList>
    </citation>
    <scope>IDENTIFICATION</scope>
</reference>
<evidence type="ECO:0000313" key="2">
    <source>
        <dbReference type="EMBL" id="VDN54113.1"/>
    </source>
</evidence>
<evidence type="ECO:0000259" key="1">
    <source>
        <dbReference type="Pfam" id="PF22897"/>
    </source>
</evidence>
<feature type="domain" description="TIL-like" evidence="1">
    <location>
        <begin position="82"/>
        <end position="129"/>
    </location>
</feature>
<reference evidence="2 4" key="2">
    <citation type="submission" date="2018-11" db="EMBL/GenBank/DDBJ databases">
        <authorList>
            <consortium name="Pathogen Informatics"/>
        </authorList>
    </citation>
    <scope>NUCLEOTIDE SEQUENCE [LARGE SCALE GENOMIC DNA]</scope>
</reference>
<proteinExistence type="predicted"/>
<keyword evidence="4" id="KW-1185">Reference proteome</keyword>
<accession>A0A0N4URJ2</accession>
<dbReference type="Proteomes" id="UP000038040">
    <property type="component" value="Unplaced"/>
</dbReference>
<dbReference type="InterPro" id="IPR054450">
    <property type="entry name" value="TIL-like_dom"/>
</dbReference>
<dbReference type="WBParaSite" id="DME_0001067401-mRNA-1">
    <property type="protein sequence ID" value="DME_0001067401-mRNA-1"/>
    <property type="gene ID" value="DME_0001067401"/>
</dbReference>
<sequence length="139" mass="15425">MAYRSTRLINIDGILPPTICISHCTCISDQYVKKGGQCIKQDGLAKEKQQLPVELTTIKACAGRVCALDETISDVLCSLTDRKCGLNMAFKTIGQPLHMGDNLLIFKKCIQQCTCVSNEYVKKDGQCIEQNSVPNRKRN</sequence>